<evidence type="ECO:0000256" key="1">
    <source>
        <dbReference type="SAM" id="MobiDB-lite"/>
    </source>
</evidence>
<organism evidence="2 3">
    <name type="scientific">Methylosinus sporium</name>
    <dbReference type="NCBI Taxonomy" id="428"/>
    <lineage>
        <taxon>Bacteria</taxon>
        <taxon>Pseudomonadati</taxon>
        <taxon>Pseudomonadota</taxon>
        <taxon>Alphaproteobacteria</taxon>
        <taxon>Hyphomicrobiales</taxon>
        <taxon>Methylocystaceae</taxon>
        <taxon>Methylosinus</taxon>
    </lineage>
</organism>
<dbReference type="RefSeq" id="WP_108918297.1">
    <property type="nucleotide sequence ID" value="NZ_BGJY01000004.1"/>
</dbReference>
<dbReference type="EMBL" id="PUIV01000035">
    <property type="protein sequence ID" value="PWB92840.1"/>
    <property type="molecule type" value="Genomic_DNA"/>
</dbReference>
<feature type="region of interest" description="Disordered" evidence="1">
    <location>
        <begin position="241"/>
        <end position="265"/>
    </location>
</feature>
<reference evidence="2 3" key="1">
    <citation type="journal article" date="2018" name="Appl. Microbiol. Biotechnol.">
        <title>Co-cultivation of the strictly anaerobic methanogen Methanosarcina barkeri with aerobic methanotrophs in an oxygen-limited membrane bioreactor.</title>
        <authorList>
            <person name="In 't Zandt M.H."/>
            <person name="van den Bosch T.J.M."/>
            <person name="Rijkers R."/>
            <person name="van Kessel M.A.H.J."/>
            <person name="Jetten M.S.M."/>
            <person name="Welte C.U."/>
        </authorList>
    </citation>
    <scope>NUCLEOTIDE SEQUENCE [LARGE SCALE GENOMIC DNA]</scope>
    <source>
        <strain evidence="2 3">DSM 17706</strain>
    </source>
</reference>
<gene>
    <name evidence="2" type="ORF">C5689_16225</name>
</gene>
<sequence length="265" mass="27856">MAKGGAADEREARAGFTLVETLAALAVAAAIIVGAAELVHHVALYFDRGALGVTEAERFALAMDRLSRDFGAARFVAASAERDERPSEPGPSGAARKGDEKKARVIAFEGASERIVFVSGSAVGARAAPEEALTLEVEPLRDGVTRLVRRRAVWLGPRSGLFAEAASNAVVLLEGRYEISFAFARADAFGALTWVDSWTGRTELPRLVRLRLVDPASGANLVVGAEFIVWADAPAACARDAPDCLPGKTGAPGEKKAPPPPEEPT</sequence>
<accession>A0A2U1SMK5</accession>
<dbReference type="NCBIfam" id="TIGR02532">
    <property type="entry name" value="IV_pilin_GFxxxE"/>
    <property type="match status" value="1"/>
</dbReference>
<evidence type="ECO:0000313" key="3">
    <source>
        <dbReference type="Proteomes" id="UP000245137"/>
    </source>
</evidence>
<dbReference type="Proteomes" id="UP000245137">
    <property type="component" value="Unassembled WGS sequence"/>
</dbReference>
<keyword evidence="3" id="KW-1185">Reference proteome</keyword>
<comment type="caution">
    <text evidence="2">The sequence shown here is derived from an EMBL/GenBank/DDBJ whole genome shotgun (WGS) entry which is preliminary data.</text>
</comment>
<name>A0A2U1SMK5_METSR</name>
<feature type="region of interest" description="Disordered" evidence="1">
    <location>
        <begin position="80"/>
        <end position="101"/>
    </location>
</feature>
<dbReference type="InterPro" id="IPR012902">
    <property type="entry name" value="N_methyl_site"/>
</dbReference>
<feature type="compositionally biased region" description="Low complexity" evidence="1">
    <location>
        <begin position="241"/>
        <end position="252"/>
    </location>
</feature>
<dbReference type="OrthoDB" id="8227429at2"/>
<protein>
    <submittedName>
        <fullName evidence="2">Prepilin-type cleavage/methylation domain-containing protein</fullName>
    </submittedName>
</protein>
<dbReference type="PROSITE" id="PS00409">
    <property type="entry name" value="PROKAR_NTER_METHYL"/>
    <property type="match status" value="1"/>
</dbReference>
<dbReference type="AlphaFoldDB" id="A0A2U1SMK5"/>
<proteinExistence type="predicted"/>
<evidence type="ECO:0000313" key="2">
    <source>
        <dbReference type="EMBL" id="PWB92840.1"/>
    </source>
</evidence>